<dbReference type="InterPro" id="IPR011992">
    <property type="entry name" value="EF-hand-dom_pair"/>
</dbReference>
<dbReference type="RefSeq" id="WP_157745306.1">
    <property type="nucleotide sequence ID" value="NZ_AP018052.1"/>
</dbReference>
<dbReference type="Proteomes" id="UP000218765">
    <property type="component" value="Chromosome"/>
</dbReference>
<dbReference type="Gene3D" id="1.10.238.10">
    <property type="entry name" value="EF-hand"/>
    <property type="match status" value="1"/>
</dbReference>
<dbReference type="InterPro" id="IPR002048">
    <property type="entry name" value="EF_hand_dom"/>
</dbReference>
<gene>
    <name evidence="4" type="ORF">FOKN1_0735</name>
</gene>
<proteinExistence type="predicted"/>
<dbReference type="SUPFAM" id="SSF47473">
    <property type="entry name" value="EF-hand"/>
    <property type="match status" value="1"/>
</dbReference>
<sequence length="83" mass="8985">MKKQITVIACAFAFASGSAMAGEQAGKFKQLDANQDGYISAEEAQASQALSSQWQSVDQDGNNQVDESEFSAFEMEPQQDTNQ</sequence>
<dbReference type="EMBL" id="AP018052">
    <property type="protein sequence ID" value="BAZ93137.1"/>
    <property type="molecule type" value="Genomic_DNA"/>
</dbReference>
<reference evidence="4 5" key="1">
    <citation type="submission" date="2017-05" db="EMBL/GenBank/DDBJ databases">
        <title>Thiocyanate degradation by Thiohalobacter thiocyanaticus FOKN1.</title>
        <authorList>
            <person name="Oshiki M."/>
            <person name="Fukushima T."/>
            <person name="Kawano S."/>
            <person name="Nakagawa J."/>
        </authorList>
    </citation>
    <scope>NUCLEOTIDE SEQUENCE [LARGE SCALE GENOMIC DNA]</scope>
    <source>
        <strain evidence="4 5">FOKN1</strain>
    </source>
</reference>
<feature type="region of interest" description="Disordered" evidence="1">
    <location>
        <begin position="49"/>
        <end position="83"/>
    </location>
</feature>
<feature type="domain" description="EF-hand" evidence="3">
    <location>
        <begin position="28"/>
        <end position="43"/>
    </location>
</feature>
<name>A0A1Z4VNF9_9GAMM</name>
<evidence type="ECO:0000313" key="4">
    <source>
        <dbReference type="EMBL" id="BAZ93137.1"/>
    </source>
</evidence>
<evidence type="ECO:0000256" key="2">
    <source>
        <dbReference type="SAM" id="SignalP"/>
    </source>
</evidence>
<feature type="chain" id="PRO_5012915992" description="EF-hand domain-containing protein" evidence="2">
    <location>
        <begin position="22"/>
        <end position="83"/>
    </location>
</feature>
<evidence type="ECO:0000259" key="3">
    <source>
        <dbReference type="Pfam" id="PF13202"/>
    </source>
</evidence>
<keyword evidence="2" id="KW-0732">Signal</keyword>
<protein>
    <recommendedName>
        <fullName evidence="3">EF-hand domain-containing protein</fullName>
    </recommendedName>
</protein>
<feature type="signal peptide" evidence="2">
    <location>
        <begin position="1"/>
        <end position="21"/>
    </location>
</feature>
<evidence type="ECO:0000313" key="5">
    <source>
        <dbReference type="Proteomes" id="UP000218765"/>
    </source>
</evidence>
<dbReference type="Pfam" id="PF13202">
    <property type="entry name" value="EF-hand_5"/>
    <property type="match status" value="1"/>
</dbReference>
<evidence type="ECO:0000256" key="1">
    <source>
        <dbReference type="SAM" id="MobiDB-lite"/>
    </source>
</evidence>
<keyword evidence="5" id="KW-1185">Reference proteome</keyword>
<dbReference type="GO" id="GO:0005509">
    <property type="term" value="F:calcium ion binding"/>
    <property type="evidence" value="ECO:0007669"/>
    <property type="project" value="InterPro"/>
</dbReference>
<accession>A0A1Z4VNF9</accession>
<organism evidence="4 5">
    <name type="scientific">Thiohalobacter thiocyanaticus</name>
    <dbReference type="NCBI Taxonomy" id="585455"/>
    <lineage>
        <taxon>Bacteria</taxon>
        <taxon>Pseudomonadati</taxon>
        <taxon>Pseudomonadota</taxon>
        <taxon>Gammaproteobacteria</taxon>
        <taxon>Thiohalobacterales</taxon>
        <taxon>Thiohalobacteraceae</taxon>
        <taxon>Thiohalobacter</taxon>
    </lineage>
</organism>
<dbReference type="KEGG" id="ttc:FOKN1_0735"/>
<dbReference type="AlphaFoldDB" id="A0A1Z4VNF9"/>